<evidence type="ECO:0000313" key="2">
    <source>
        <dbReference type="EMBL" id="HJB91332.1"/>
    </source>
</evidence>
<dbReference type="PROSITE" id="PS50943">
    <property type="entry name" value="HTH_CROC1"/>
    <property type="match status" value="1"/>
</dbReference>
<feature type="domain" description="HTH cro/C1-type" evidence="1">
    <location>
        <begin position="7"/>
        <end position="62"/>
    </location>
</feature>
<name>A0A9D2MSB8_9FIRM</name>
<dbReference type="Pfam" id="PF13443">
    <property type="entry name" value="HTH_26"/>
    <property type="match status" value="1"/>
</dbReference>
<evidence type="ECO:0000259" key="1">
    <source>
        <dbReference type="PROSITE" id="PS50943"/>
    </source>
</evidence>
<comment type="caution">
    <text evidence="2">The sequence shown here is derived from an EMBL/GenBank/DDBJ whole genome shotgun (WGS) entry which is preliminary data.</text>
</comment>
<reference evidence="2" key="2">
    <citation type="submission" date="2021-04" db="EMBL/GenBank/DDBJ databases">
        <authorList>
            <person name="Gilroy R."/>
        </authorList>
    </citation>
    <scope>NUCLEOTIDE SEQUENCE</scope>
    <source>
        <strain evidence="2">USAMLcec3-2134</strain>
    </source>
</reference>
<organism evidence="2 3">
    <name type="scientific">Candidatus Eisenbergiella merdigallinarum</name>
    <dbReference type="NCBI Taxonomy" id="2838552"/>
    <lineage>
        <taxon>Bacteria</taxon>
        <taxon>Bacillati</taxon>
        <taxon>Bacillota</taxon>
        <taxon>Clostridia</taxon>
        <taxon>Lachnospirales</taxon>
        <taxon>Lachnospiraceae</taxon>
        <taxon>Eisenbergiella</taxon>
    </lineage>
</organism>
<dbReference type="Proteomes" id="UP000886883">
    <property type="component" value="Unassembled WGS sequence"/>
</dbReference>
<dbReference type="InterPro" id="IPR001387">
    <property type="entry name" value="Cro/C1-type_HTH"/>
</dbReference>
<dbReference type="Gene3D" id="1.10.260.40">
    <property type="entry name" value="lambda repressor-like DNA-binding domains"/>
    <property type="match status" value="1"/>
</dbReference>
<protein>
    <submittedName>
        <fullName evidence="2">Helix-turn-helix transcriptional regulator</fullName>
    </submittedName>
</protein>
<dbReference type="AlphaFoldDB" id="A0A9D2MSB8"/>
<sequence>MKRNEILRELMRQKGLSTADIARETGIPYTTVKSIFDRGVEKSSYGSICSICTALGITTDELELLAGELAEKRDGDRGMSLEIQDFSEEELNQLQHYIRYLKFLRKKD</sequence>
<reference evidence="2" key="1">
    <citation type="journal article" date="2021" name="PeerJ">
        <title>Extensive microbial diversity within the chicken gut microbiome revealed by metagenomics and culture.</title>
        <authorList>
            <person name="Gilroy R."/>
            <person name="Ravi A."/>
            <person name="Getino M."/>
            <person name="Pursley I."/>
            <person name="Horton D.L."/>
            <person name="Alikhan N.F."/>
            <person name="Baker D."/>
            <person name="Gharbi K."/>
            <person name="Hall N."/>
            <person name="Watson M."/>
            <person name="Adriaenssens E.M."/>
            <person name="Foster-Nyarko E."/>
            <person name="Jarju S."/>
            <person name="Secka A."/>
            <person name="Antonio M."/>
            <person name="Oren A."/>
            <person name="Chaudhuri R.R."/>
            <person name="La Ragione R."/>
            <person name="Hildebrand F."/>
            <person name="Pallen M.J."/>
        </authorList>
    </citation>
    <scope>NUCLEOTIDE SEQUENCE</scope>
    <source>
        <strain evidence="2">USAMLcec3-2134</strain>
    </source>
</reference>
<dbReference type="EMBL" id="DWXE01000026">
    <property type="protein sequence ID" value="HJB91332.1"/>
    <property type="molecule type" value="Genomic_DNA"/>
</dbReference>
<evidence type="ECO:0000313" key="3">
    <source>
        <dbReference type="Proteomes" id="UP000886883"/>
    </source>
</evidence>
<dbReference type="SMART" id="SM00530">
    <property type="entry name" value="HTH_XRE"/>
    <property type="match status" value="1"/>
</dbReference>
<dbReference type="SUPFAM" id="SSF47413">
    <property type="entry name" value="lambda repressor-like DNA-binding domains"/>
    <property type="match status" value="1"/>
</dbReference>
<proteinExistence type="predicted"/>
<dbReference type="GO" id="GO:0003677">
    <property type="term" value="F:DNA binding"/>
    <property type="evidence" value="ECO:0007669"/>
    <property type="project" value="InterPro"/>
</dbReference>
<accession>A0A9D2MSB8</accession>
<dbReference type="CDD" id="cd00093">
    <property type="entry name" value="HTH_XRE"/>
    <property type="match status" value="1"/>
</dbReference>
<dbReference type="InterPro" id="IPR010982">
    <property type="entry name" value="Lambda_DNA-bd_dom_sf"/>
</dbReference>
<gene>
    <name evidence="2" type="ORF">H9763_07680</name>
</gene>